<dbReference type="Proteomes" id="UP000054032">
    <property type="component" value="Unassembled WGS sequence"/>
</dbReference>
<dbReference type="KEGG" id="bor:COCMIDRAFT_39979"/>
<proteinExistence type="predicted"/>
<keyword evidence="3" id="KW-1185">Reference proteome</keyword>
<dbReference type="GeneID" id="19123784"/>
<dbReference type="RefSeq" id="XP_007691577.1">
    <property type="nucleotide sequence ID" value="XM_007693387.1"/>
</dbReference>
<feature type="compositionally biased region" description="Polar residues" evidence="1">
    <location>
        <begin position="342"/>
        <end position="358"/>
    </location>
</feature>
<gene>
    <name evidence="2" type="ORF">COCMIDRAFT_39979</name>
</gene>
<reference evidence="2 3" key="1">
    <citation type="journal article" date="2013" name="PLoS Genet.">
        <title>Comparative genome structure, secondary metabolite, and effector coding capacity across Cochliobolus pathogens.</title>
        <authorList>
            <person name="Condon B.J."/>
            <person name="Leng Y."/>
            <person name="Wu D."/>
            <person name="Bushley K.E."/>
            <person name="Ohm R.A."/>
            <person name="Otillar R."/>
            <person name="Martin J."/>
            <person name="Schackwitz W."/>
            <person name="Grimwood J."/>
            <person name="MohdZainudin N."/>
            <person name="Xue C."/>
            <person name="Wang R."/>
            <person name="Manning V.A."/>
            <person name="Dhillon B."/>
            <person name="Tu Z.J."/>
            <person name="Steffenson B.J."/>
            <person name="Salamov A."/>
            <person name="Sun H."/>
            <person name="Lowry S."/>
            <person name="LaButti K."/>
            <person name="Han J."/>
            <person name="Copeland A."/>
            <person name="Lindquist E."/>
            <person name="Barry K."/>
            <person name="Schmutz J."/>
            <person name="Baker S.E."/>
            <person name="Ciuffetti L.M."/>
            <person name="Grigoriev I.V."/>
            <person name="Zhong S."/>
            <person name="Turgeon B.G."/>
        </authorList>
    </citation>
    <scope>NUCLEOTIDE SEQUENCE [LARGE SCALE GENOMIC DNA]</scope>
    <source>
        <strain evidence="2 3">ATCC 44560</strain>
    </source>
</reference>
<dbReference type="EMBL" id="KI964081">
    <property type="protein sequence ID" value="EUC41896.1"/>
    <property type="molecule type" value="Genomic_DNA"/>
</dbReference>
<dbReference type="HOGENOM" id="CLU_792278_0_0_1"/>
<evidence type="ECO:0000313" key="2">
    <source>
        <dbReference type="EMBL" id="EUC41896.1"/>
    </source>
</evidence>
<feature type="region of interest" description="Disordered" evidence="1">
    <location>
        <begin position="335"/>
        <end position="358"/>
    </location>
</feature>
<accession>W6ZEE2</accession>
<dbReference type="AlphaFoldDB" id="W6ZEE2"/>
<evidence type="ECO:0000256" key="1">
    <source>
        <dbReference type="SAM" id="MobiDB-lite"/>
    </source>
</evidence>
<protein>
    <submittedName>
        <fullName evidence="2">Uncharacterized protein</fullName>
    </submittedName>
</protein>
<dbReference type="OrthoDB" id="3691833at2759"/>
<organism evidence="2 3">
    <name type="scientific">Bipolaris oryzae ATCC 44560</name>
    <dbReference type="NCBI Taxonomy" id="930090"/>
    <lineage>
        <taxon>Eukaryota</taxon>
        <taxon>Fungi</taxon>
        <taxon>Dikarya</taxon>
        <taxon>Ascomycota</taxon>
        <taxon>Pezizomycotina</taxon>
        <taxon>Dothideomycetes</taxon>
        <taxon>Pleosporomycetidae</taxon>
        <taxon>Pleosporales</taxon>
        <taxon>Pleosporineae</taxon>
        <taxon>Pleosporaceae</taxon>
        <taxon>Bipolaris</taxon>
    </lineage>
</organism>
<sequence>MLADSIQRFCTNKTCGVCKNHAECFCSDIQPYPEIVSNQRLWSAGLQYAHYIQLLRHSIVIKMPLVRYNSLCREERNSRNVPFPAQTVIAILPLSPRSHEYALFEILLQQISAVSYVRLSGKPHLLQDDMIGASPAELGAYTVHDTHPSSGPDPIGKIIPGWVDQNWLRKCIKIKSRSATLLTEKCHCENGGFPTTTCIGIEAQFPLPSHHQDHFSVTVSFRDVSGTMLSGTIILGDSVTQMELREIRLSDGPNVDHPYFLKRDNQTQRCMRVSAPIPNTGDFIDVTLRKFPVIEVEFSMGENFKKSSRNNAATSIWGGELGILKHQYRLDIHRSSEEIDNRPSTSNNLSAPDSSRSTSISTNFREFIYSSVSLG</sequence>
<evidence type="ECO:0000313" key="3">
    <source>
        <dbReference type="Proteomes" id="UP000054032"/>
    </source>
</evidence>
<name>W6ZEE2_COCMI</name>